<dbReference type="EMBL" id="AK364708">
    <property type="protein sequence ID" value="BAJ95911.1"/>
    <property type="molecule type" value="mRNA"/>
</dbReference>
<feature type="compositionally biased region" description="Basic and acidic residues" evidence="10">
    <location>
        <begin position="961"/>
        <end position="977"/>
    </location>
</feature>
<dbReference type="Gene3D" id="1.25.10.10">
    <property type="entry name" value="Leucine-rich Repeat Variant"/>
    <property type="match status" value="1"/>
</dbReference>
<dbReference type="Pfam" id="PF01603">
    <property type="entry name" value="B56"/>
    <property type="match status" value="1"/>
</dbReference>
<dbReference type="InterPro" id="IPR050236">
    <property type="entry name" value="Ser_Thr_kinase_AGC"/>
</dbReference>
<dbReference type="InterPro" id="IPR002554">
    <property type="entry name" value="PP2A_B56"/>
</dbReference>
<evidence type="ECO:0000256" key="7">
    <source>
        <dbReference type="ARBA" id="ARBA00047899"/>
    </source>
</evidence>
<dbReference type="InterPro" id="IPR017441">
    <property type="entry name" value="Protein_kinase_ATP_BS"/>
</dbReference>
<keyword evidence="6 9" id="KW-0067">ATP-binding</keyword>
<dbReference type="SUPFAM" id="SSF48371">
    <property type="entry name" value="ARM repeat"/>
    <property type="match status" value="1"/>
</dbReference>
<feature type="region of interest" description="Disordered" evidence="10">
    <location>
        <begin position="505"/>
        <end position="528"/>
    </location>
</feature>
<dbReference type="GO" id="GO:0004674">
    <property type="term" value="F:protein serine/threonine kinase activity"/>
    <property type="evidence" value="ECO:0007669"/>
    <property type="project" value="UniProtKB-KW"/>
</dbReference>
<dbReference type="EC" id="2.7.11.1" evidence="1"/>
<dbReference type="Pfam" id="PF00069">
    <property type="entry name" value="Pkinase"/>
    <property type="match status" value="1"/>
</dbReference>
<dbReference type="InterPro" id="IPR011009">
    <property type="entry name" value="Kinase-like_dom_sf"/>
</dbReference>
<evidence type="ECO:0000256" key="10">
    <source>
        <dbReference type="SAM" id="MobiDB-lite"/>
    </source>
</evidence>
<dbReference type="GO" id="GO:0019888">
    <property type="term" value="F:protein phosphatase regulator activity"/>
    <property type="evidence" value="ECO:0007669"/>
    <property type="project" value="InterPro"/>
</dbReference>
<dbReference type="PANTHER" id="PTHR24356:SF163">
    <property type="entry name" value="3-PHOSPHOINOSITIDE-DEPENDENT PROTEIN KINASE 1-RELATED"/>
    <property type="match status" value="1"/>
</dbReference>
<evidence type="ECO:0000256" key="3">
    <source>
        <dbReference type="ARBA" id="ARBA00022679"/>
    </source>
</evidence>
<feature type="compositionally biased region" description="Low complexity" evidence="10">
    <location>
        <begin position="510"/>
        <end position="528"/>
    </location>
</feature>
<dbReference type="PROSITE" id="PS00107">
    <property type="entry name" value="PROTEIN_KINASE_ATP"/>
    <property type="match status" value="1"/>
</dbReference>
<evidence type="ECO:0000256" key="9">
    <source>
        <dbReference type="PROSITE-ProRule" id="PRU10141"/>
    </source>
</evidence>
<protein>
    <recommendedName>
        <fullName evidence="1">non-specific serine/threonine protein kinase</fullName>
        <ecNumber evidence="1">2.7.11.1</ecNumber>
    </recommendedName>
</protein>
<feature type="domain" description="Protein kinase" evidence="11">
    <location>
        <begin position="551"/>
        <end position="823"/>
    </location>
</feature>
<dbReference type="SUPFAM" id="SSF56112">
    <property type="entry name" value="Protein kinase-like (PK-like)"/>
    <property type="match status" value="1"/>
</dbReference>
<dbReference type="GO" id="GO:0000159">
    <property type="term" value="C:protein phosphatase type 2A complex"/>
    <property type="evidence" value="ECO:0007669"/>
    <property type="project" value="InterPro"/>
</dbReference>
<dbReference type="InterPro" id="IPR000719">
    <property type="entry name" value="Prot_kinase_dom"/>
</dbReference>
<accession>F2DLE0</accession>
<feature type="region of interest" description="Disordered" evidence="10">
    <location>
        <begin position="75"/>
        <end position="186"/>
    </location>
</feature>
<comment type="catalytic activity">
    <reaction evidence="7">
        <text>L-threonyl-[protein] + ATP = O-phospho-L-threonyl-[protein] + ADP + H(+)</text>
        <dbReference type="Rhea" id="RHEA:46608"/>
        <dbReference type="Rhea" id="RHEA-COMP:11060"/>
        <dbReference type="Rhea" id="RHEA-COMP:11605"/>
        <dbReference type="ChEBI" id="CHEBI:15378"/>
        <dbReference type="ChEBI" id="CHEBI:30013"/>
        <dbReference type="ChEBI" id="CHEBI:30616"/>
        <dbReference type="ChEBI" id="CHEBI:61977"/>
        <dbReference type="ChEBI" id="CHEBI:456216"/>
        <dbReference type="EC" id="2.7.11.1"/>
    </reaction>
</comment>
<evidence type="ECO:0000313" key="12">
    <source>
        <dbReference type="EMBL" id="BAJ95911.1"/>
    </source>
</evidence>
<evidence type="ECO:0000256" key="1">
    <source>
        <dbReference type="ARBA" id="ARBA00012513"/>
    </source>
</evidence>
<dbReference type="PANTHER" id="PTHR24356">
    <property type="entry name" value="SERINE/THREONINE-PROTEIN KINASE"/>
    <property type="match status" value="1"/>
</dbReference>
<evidence type="ECO:0000256" key="8">
    <source>
        <dbReference type="ARBA" id="ARBA00048679"/>
    </source>
</evidence>
<dbReference type="PROSITE" id="PS50011">
    <property type="entry name" value="PROTEIN_KINASE_DOM"/>
    <property type="match status" value="1"/>
</dbReference>
<organism evidence="12">
    <name type="scientific">Hordeum vulgare subsp. vulgare</name>
    <name type="common">Domesticated barley</name>
    <dbReference type="NCBI Taxonomy" id="112509"/>
    <lineage>
        <taxon>Eukaryota</taxon>
        <taxon>Viridiplantae</taxon>
        <taxon>Streptophyta</taxon>
        <taxon>Embryophyta</taxon>
        <taxon>Tracheophyta</taxon>
        <taxon>Spermatophyta</taxon>
        <taxon>Magnoliopsida</taxon>
        <taxon>Liliopsida</taxon>
        <taxon>Poales</taxon>
        <taxon>Poaceae</taxon>
        <taxon>BOP clade</taxon>
        <taxon>Pooideae</taxon>
        <taxon>Triticodae</taxon>
        <taxon>Triticeae</taxon>
        <taxon>Hordeinae</taxon>
        <taxon>Hordeum</taxon>
    </lineage>
</organism>
<keyword evidence="3" id="KW-0808">Transferase</keyword>
<sequence>MAESPSADHCLKLIQAASSGLEKTRVGAVAELLVIVRDQSVRDAGDDLFQQPEFYKGVMTIMQTAWRISSTIVPVKKKPATPADPEAAPDREDAKRANIDKSSLSAEDNKSTNETAAEPIAPAANTVSDVGPAMKGHAGGINQVKHKTVDHEDEDDDDSTHDDEDDDDDDDEKSSERTRNAEKKQRMDGQVYVGQCYDIVTRLMAMPEFDFARASRAFPANFLSNLVSRFRKAELHELPLLRTLLHAVYRGAVPSRRSLKHSMTEYLTSYLTTPTLTKGVCQILEVLGTIIRGWRKPLRRDHRQLLTVLLNLHSPNERIDEQTPVIGKYHEGLVYCLVGYLEHEPTALVDMLHRIGLSFPPPLAANSPKEMLLFHEIDKLLELLPDEATFLQIASQLLQFLNRAAVSLNHIVAERALSVWQNARFVSILSESAEARKQIYASTFTALMGEPSWNQTVNKMRANVLEILRAKDEPLFNSCAASHWRMRPDPIDFTNKFIQKLKPAEEDDTPSSVAASSSSSAATPSASSSAAPAPAAVVIPEQIANLNYFEFVFGDILGQGAFSTVQYAKKIHRGVMPSKWKEYAIKVMEKAVIARQNYQPNVDREIAMMNALSHPNITRLIGVCESEKFLYLVLEYAAKGDLHSFITRMGSIELSSARVLASEIINALEAIHSRGIVFGDLKPENVLVHSNGHIKLADFGSARYESEISPGERLEGTAEYMAPEVVKGGQQTRMADLWALGCVIYQMLAGRPPVWSEFVEQKRARDDLFGKIVRFSDTTPAHDKFPASFPEEAKPLLLALLHPDPSQRLGAGGFSQIKSHPFFAGIVFDELHLHAGPKLTGGVAAPAPDKAWSRRKYSMLHAPLPSSYSFAVEAFSLPVIPEDDAEYGSSTSSSSSASGGMSLAASIQSGLMAAFPLPPVGSAAAGGLPGLPPMLPGGSSRVTSSVHAMPPPIPALSSKAATHDNDSDSTAEVHDHVIGSSRIKPLAGLTEANEDEEEEEEGDEEEDDAEEHKLAANGSSLSRHSEFVPSSVGSLPPPSLPSSGSAHRPKIMLSTTASSLSRPAMMVQATQKSYLMRKQQQQQPPQ</sequence>
<dbReference type="InterPro" id="IPR016024">
    <property type="entry name" value="ARM-type_fold"/>
</dbReference>
<keyword evidence="2" id="KW-0723">Serine/threonine-protein kinase</keyword>
<evidence type="ECO:0000256" key="4">
    <source>
        <dbReference type="ARBA" id="ARBA00022741"/>
    </source>
</evidence>
<dbReference type="SMART" id="SM00220">
    <property type="entry name" value="S_TKc"/>
    <property type="match status" value="1"/>
</dbReference>
<feature type="compositionally biased region" description="Basic and acidic residues" evidence="10">
    <location>
        <begin position="174"/>
        <end position="186"/>
    </location>
</feature>
<dbReference type="Gene3D" id="3.30.200.20">
    <property type="entry name" value="Phosphorylase Kinase, domain 1"/>
    <property type="match status" value="1"/>
</dbReference>
<evidence type="ECO:0000256" key="2">
    <source>
        <dbReference type="ARBA" id="ARBA00022527"/>
    </source>
</evidence>
<evidence type="ECO:0000256" key="5">
    <source>
        <dbReference type="ARBA" id="ARBA00022777"/>
    </source>
</evidence>
<name>F2DLE0_HORVV</name>
<dbReference type="AlphaFoldDB" id="F2DLE0"/>
<dbReference type="InterPro" id="IPR011989">
    <property type="entry name" value="ARM-like"/>
</dbReference>
<comment type="catalytic activity">
    <reaction evidence="8">
        <text>L-seryl-[protein] + ATP = O-phospho-L-seryl-[protein] + ADP + H(+)</text>
        <dbReference type="Rhea" id="RHEA:17989"/>
        <dbReference type="Rhea" id="RHEA-COMP:9863"/>
        <dbReference type="Rhea" id="RHEA-COMP:11604"/>
        <dbReference type="ChEBI" id="CHEBI:15378"/>
        <dbReference type="ChEBI" id="CHEBI:29999"/>
        <dbReference type="ChEBI" id="CHEBI:30616"/>
        <dbReference type="ChEBI" id="CHEBI:83421"/>
        <dbReference type="ChEBI" id="CHEBI:456216"/>
        <dbReference type="EC" id="2.7.11.1"/>
    </reaction>
</comment>
<feature type="compositionally biased region" description="Acidic residues" evidence="10">
    <location>
        <begin position="151"/>
        <end position="173"/>
    </location>
</feature>
<reference evidence="12" key="1">
    <citation type="journal article" date="2011" name="Plant Physiol.">
        <title>Comprehensive sequence analysis of 24,783 barley full-length cDNAs derived from 12 clone libraries.</title>
        <authorList>
            <person name="Matsumoto T."/>
            <person name="Tanaka T."/>
            <person name="Sakai H."/>
            <person name="Amano N."/>
            <person name="Kanamori H."/>
            <person name="Kurita K."/>
            <person name="Kikuta A."/>
            <person name="Kamiya K."/>
            <person name="Yamamoto M."/>
            <person name="Ikawa H."/>
            <person name="Fujii N."/>
            <person name="Hori K."/>
            <person name="Itoh T."/>
            <person name="Sato K."/>
        </authorList>
    </citation>
    <scope>NUCLEOTIDE SEQUENCE</scope>
    <source>
        <tissue evidence="12">Shoot and root</tissue>
    </source>
</reference>
<keyword evidence="4 9" id="KW-0547">Nucleotide-binding</keyword>
<dbReference type="GO" id="GO:0005524">
    <property type="term" value="F:ATP binding"/>
    <property type="evidence" value="ECO:0007669"/>
    <property type="project" value="UniProtKB-UniRule"/>
</dbReference>
<keyword evidence="5" id="KW-0418">Kinase</keyword>
<proteinExistence type="evidence at transcript level"/>
<dbReference type="Gene3D" id="1.10.510.10">
    <property type="entry name" value="Transferase(Phosphotransferase) domain 1"/>
    <property type="match status" value="1"/>
</dbReference>
<feature type="compositionally biased region" description="Basic and acidic residues" evidence="10">
    <location>
        <begin position="88"/>
        <end position="99"/>
    </location>
</feature>
<feature type="region of interest" description="Disordered" evidence="10">
    <location>
        <begin position="935"/>
        <end position="1064"/>
    </location>
</feature>
<feature type="compositionally biased region" description="Acidic residues" evidence="10">
    <location>
        <begin position="992"/>
        <end position="1009"/>
    </location>
</feature>
<evidence type="ECO:0000259" key="11">
    <source>
        <dbReference type="PROSITE" id="PS50011"/>
    </source>
</evidence>
<evidence type="ECO:0000256" key="6">
    <source>
        <dbReference type="ARBA" id="ARBA00022840"/>
    </source>
</evidence>
<dbReference type="GO" id="GO:0007165">
    <property type="term" value="P:signal transduction"/>
    <property type="evidence" value="ECO:0007669"/>
    <property type="project" value="InterPro"/>
</dbReference>
<feature type="binding site" evidence="9">
    <location>
        <position position="586"/>
    </location>
    <ligand>
        <name>ATP</name>
        <dbReference type="ChEBI" id="CHEBI:30616"/>
    </ligand>
</feature>